<keyword evidence="2" id="KW-1185">Reference proteome</keyword>
<gene>
    <name evidence="1" type="ORF">BO78DRAFT_418034</name>
</gene>
<name>A0A319EC83_ASPSB</name>
<evidence type="ECO:0000313" key="1">
    <source>
        <dbReference type="EMBL" id="PYI07130.1"/>
    </source>
</evidence>
<dbReference type="Proteomes" id="UP000248423">
    <property type="component" value="Unassembled WGS sequence"/>
</dbReference>
<proteinExistence type="predicted"/>
<dbReference type="OrthoDB" id="10444279at2759"/>
<accession>A0A319EC83</accession>
<organism evidence="1 2">
    <name type="scientific">Aspergillus sclerotiicarbonarius (strain CBS 121057 / IBT 28362)</name>
    <dbReference type="NCBI Taxonomy" id="1448318"/>
    <lineage>
        <taxon>Eukaryota</taxon>
        <taxon>Fungi</taxon>
        <taxon>Dikarya</taxon>
        <taxon>Ascomycota</taxon>
        <taxon>Pezizomycotina</taxon>
        <taxon>Eurotiomycetes</taxon>
        <taxon>Eurotiomycetidae</taxon>
        <taxon>Eurotiales</taxon>
        <taxon>Aspergillaceae</taxon>
        <taxon>Aspergillus</taxon>
        <taxon>Aspergillus subgen. Circumdati</taxon>
    </lineage>
</organism>
<evidence type="ECO:0000313" key="2">
    <source>
        <dbReference type="Proteomes" id="UP000248423"/>
    </source>
</evidence>
<dbReference type="AlphaFoldDB" id="A0A319EC83"/>
<reference evidence="1 2" key="1">
    <citation type="submission" date="2018-02" db="EMBL/GenBank/DDBJ databases">
        <title>The genomes of Aspergillus section Nigri reveals drivers in fungal speciation.</title>
        <authorList>
            <consortium name="DOE Joint Genome Institute"/>
            <person name="Vesth T.C."/>
            <person name="Nybo J."/>
            <person name="Theobald S."/>
            <person name="Brandl J."/>
            <person name="Frisvad J.C."/>
            <person name="Nielsen K.F."/>
            <person name="Lyhne E.K."/>
            <person name="Kogle M.E."/>
            <person name="Kuo A."/>
            <person name="Riley R."/>
            <person name="Clum A."/>
            <person name="Nolan M."/>
            <person name="Lipzen A."/>
            <person name="Salamov A."/>
            <person name="Henrissat B."/>
            <person name="Wiebenga A."/>
            <person name="De vries R.P."/>
            <person name="Grigoriev I.V."/>
            <person name="Mortensen U.H."/>
            <person name="Andersen M.R."/>
            <person name="Baker S.E."/>
        </authorList>
    </citation>
    <scope>NUCLEOTIDE SEQUENCE [LARGE SCALE GENOMIC DNA]</scope>
    <source>
        <strain evidence="1 2">CBS 121057</strain>
    </source>
</reference>
<protein>
    <submittedName>
        <fullName evidence="1">Uncharacterized protein</fullName>
    </submittedName>
</protein>
<dbReference type="VEuPathDB" id="FungiDB:BO78DRAFT_418034"/>
<dbReference type="EMBL" id="KZ826344">
    <property type="protein sequence ID" value="PYI07130.1"/>
    <property type="molecule type" value="Genomic_DNA"/>
</dbReference>
<sequence>MVKLLATCMKEIYELDGRRDGNQLSRLLRSILVADVEFSLKRKEYERVKQLCDSTIHVLIQITTTTGFHFELSEMLATESIALWSKALEMNRESPIKEVLNKWLGLFEHDRTNKIPGAVRWLFYAAFTSDRESIVQTLSRATIQGLEFMMDHHGKSFFNLFVDQYSAQICASADSRASIEDQNVVDDILSIIASIFLMLTHDTGGGESKPRDVLVEYATLLIEKVPREALQDAVIRICSQPSRYGTMGLSSLARLVVILLRGHLNNIPRRGNLDSDPAINDLVLKNLVWMAIPIREQVEIVLESDPDDRVDGVFWAIYDDYELMEAALYPRSGEREPSSFNPHASTG</sequence>